<dbReference type="SUPFAM" id="SSF53822">
    <property type="entry name" value="Periplasmic binding protein-like I"/>
    <property type="match status" value="1"/>
</dbReference>
<dbReference type="EMBL" id="VKHS01000775">
    <property type="protein sequence ID" value="MBB0232140.1"/>
    <property type="molecule type" value="Genomic_DNA"/>
</dbReference>
<feature type="region of interest" description="Disordered" evidence="1">
    <location>
        <begin position="1"/>
        <end position="21"/>
    </location>
</feature>
<feature type="region of interest" description="Disordered" evidence="1">
    <location>
        <begin position="492"/>
        <end position="530"/>
    </location>
</feature>
<dbReference type="CDD" id="cd06268">
    <property type="entry name" value="PBP1_ABC_transporter_LIVBP-like"/>
    <property type="match status" value="1"/>
</dbReference>
<protein>
    <submittedName>
        <fullName evidence="3">ABC transporter substrate-binding protein</fullName>
    </submittedName>
</protein>
<dbReference type="Proteomes" id="UP000530234">
    <property type="component" value="Unassembled WGS sequence"/>
</dbReference>
<comment type="caution">
    <text evidence="3">The sequence shown here is derived from an EMBL/GenBank/DDBJ whole genome shotgun (WGS) entry which is preliminary data.</text>
</comment>
<keyword evidence="2" id="KW-0812">Transmembrane</keyword>
<sequence>GEPGGFGGGIGGPPGEFVPPPRRTSRWLRRLVPPAIISVAALIIAALVWVPPRVACGGPGSGLVREGGECVGVTYGSPALLPSGAEEWHEDFRAVQDAIREENDRVVAAGGRHVTIGLISTLTPDEDGPLSPERVLRSLQGAHAARMRANHSRDMGDPTPLIRLALANAGARQDRWETAVRRLKEMARGEERLVAVVGWAVSTEDTERAAMELSEAGIPMVASVASGDGLRHDRVPGLVRVTPSNTDFVAALAEHLRNEGDGGEAPPRTAMLVYDVNEPDLHVSTLTAAMRRRFAEELAGRPEQPFTGTRVTSDASVALFDPIVRNICQSRVDTVLFSGRTGDLEGFLDALVRRTCADESLSVLFVETGPVVPAEREAELRRAQLTVVHASASDPRWSADRDADPGAEWTPEGFAGFRDALAEVLPEGGDVTAALPDGYALAHHDAVMVAVEAIRVRNAAGPDRLPDPSEVRSELFKLNTANAVRAAGGTLSFTTSRAGDPGDKPIPVIEVPAPEGGDAPARRPYTTPEL</sequence>
<keyword evidence="2" id="KW-0472">Membrane</keyword>
<dbReference type="RefSeq" id="WP_228474180.1">
    <property type="nucleotide sequence ID" value="NZ_VKHS01000775.1"/>
</dbReference>
<reference evidence="4" key="1">
    <citation type="submission" date="2019-10" db="EMBL/GenBank/DDBJ databases">
        <title>Streptomyces sp. nov., a novel actinobacterium isolated from alkaline environment.</title>
        <authorList>
            <person name="Golinska P."/>
        </authorList>
    </citation>
    <scope>NUCLEOTIDE SEQUENCE [LARGE SCALE GENOMIC DNA]</scope>
    <source>
        <strain evidence="4">DSM 42108</strain>
    </source>
</reference>
<dbReference type="AlphaFoldDB" id="A0A7W3T728"/>
<feature type="compositionally biased region" description="Gly residues" evidence="1">
    <location>
        <begin position="1"/>
        <end position="14"/>
    </location>
</feature>
<evidence type="ECO:0000256" key="1">
    <source>
        <dbReference type="SAM" id="MobiDB-lite"/>
    </source>
</evidence>
<keyword evidence="4" id="KW-1185">Reference proteome</keyword>
<accession>A0A7W3T728</accession>
<dbReference type="InterPro" id="IPR028082">
    <property type="entry name" value="Peripla_BP_I"/>
</dbReference>
<evidence type="ECO:0000313" key="4">
    <source>
        <dbReference type="Proteomes" id="UP000530234"/>
    </source>
</evidence>
<name>A0A7W3T728_9ACTN</name>
<organism evidence="3 4">
    <name type="scientific">Streptomyces calidiresistens</name>
    <dbReference type="NCBI Taxonomy" id="1485586"/>
    <lineage>
        <taxon>Bacteria</taxon>
        <taxon>Bacillati</taxon>
        <taxon>Actinomycetota</taxon>
        <taxon>Actinomycetes</taxon>
        <taxon>Kitasatosporales</taxon>
        <taxon>Streptomycetaceae</taxon>
        <taxon>Streptomyces</taxon>
    </lineage>
</organism>
<keyword evidence="2" id="KW-1133">Transmembrane helix</keyword>
<feature type="non-terminal residue" evidence="3">
    <location>
        <position position="1"/>
    </location>
</feature>
<proteinExistence type="predicted"/>
<gene>
    <name evidence="3" type="ORF">FOE67_22225</name>
</gene>
<evidence type="ECO:0000313" key="3">
    <source>
        <dbReference type="EMBL" id="MBB0232140.1"/>
    </source>
</evidence>
<feature type="transmembrane region" description="Helical" evidence="2">
    <location>
        <begin position="31"/>
        <end position="50"/>
    </location>
</feature>
<evidence type="ECO:0000256" key="2">
    <source>
        <dbReference type="SAM" id="Phobius"/>
    </source>
</evidence>
<dbReference type="Gene3D" id="3.40.50.2300">
    <property type="match status" value="2"/>
</dbReference>